<evidence type="ECO:0000256" key="10">
    <source>
        <dbReference type="ARBA" id="ARBA00022801"/>
    </source>
</evidence>
<feature type="binding site" evidence="13">
    <location>
        <position position="82"/>
    </location>
    <ligand>
        <name>Mg(2+)</name>
        <dbReference type="ChEBI" id="CHEBI:18420"/>
        <label>1</label>
    </ligand>
</feature>
<proteinExistence type="inferred from homology"/>
<reference evidence="15" key="2">
    <citation type="submission" date="2023-01" db="EMBL/GenBank/DDBJ databases">
        <title>Draft genome sequence of Portibacter lacus strain NBRC 108769.</title>
        <authorList>
            <person name="Sun Q."/>
            <person name="Mori K."/>
        </authorList>
    </citation>
    <scope>NUCLEOTIDE SEQUENCE</scope>
    <source>
        <strain evidence="15">NBRC 108769</strain>
    </source>
</reference>
<evidence type="ECO:0000256" key="6">
    <source>
        <dbReference type="ARBA" id="ARBA00017721"/>
    </source>
</evidence>
<dbReference type="InterPro" id="IPR009027">
    <property type="entry name" value="Ribosomal_bL9/RNase_H1_N"/>
</dbReference>
<dbReference type="SUPFAM" id="SSF53098">
    <property type="entry name" value="Ribonuclease H-like"/>
    <property type="match status" value="1"/>
</dbReference>
<dbReference type="InterPro" id="IPR017290">
    <property type="entry name" value="RNase_H_bac"/>
</dbReference>
<evidence type="ECO:0000256" key="4">
    <source>
        <dbReference type="ARBA" id="ARBA00005300"/>
    </source>
</evidence>
<evidence type="ECO:0000256" key="8">
    <source>
        <dbReference type="ARBA" id="ARBA00022723"/>
    </source>
</evidence>
<dbReference type="PANTHER" id="PTHR10642:SF26">
    <property type="entry name" value="RIBONUCLEASE H1"/>
    <property type="match status" value="1"/>
</dbReference>
<comment type="subcellular location">
    <subcellularLocation>
        <location evidence="12">Cytoplasm</location>
    </subcellularLocation>
</comment>
<dbReference type="InterPro" id="IPR036397">
    <property type="entry name" value="RNaseH_sf"/>
</dbReference>
<keyword evidence="11 12" id="KW-0460">Magnesium</keyword>
<evidence type="ECO:0000313" key="15">
    <source>
        <dbReference type="EMBL" id="GLR16658.1"/>
    </source>
</evidence>
<evidence type="ECO:0000256" key="12">
    <source>
        <dbReference type="PIRNR" id="PIRNR037839"/>
    </source>
</evidence>
<dbReference type="PANTHER" id="PTHR10642">
    <property type="entry name" value="RIBONUCLEASE H1"/>
    <property type="match status" value="1"/>
</dbReference>
<dbReference type="GO" id="GO:0043137">
    <property type="term" value="P:DNA replication, removal of RNA primer"/>
    <property type="evidence" value="ECO:0007669"/>
    <property type="project" value="TreeGrafter"/>
</dbReference>
<dbReference type="AlphaFoldDB" id="A0AA37SLH7"/>
<dbReference type="InterPro" id="IPR002156">
    <property type="entry name" value="RNaseH_domain"/>
</dbReference>
<evidence type="ECO:0000256" key="11">
    <source>
        <dbReference type="ARBA" id="ARBA00022842"/>
    </source>
</evidence>
<comment type="catalytic activity">
    <reaction evidence="1 12">
        <text>Endonucleolytic cleavage to 5'-phosphomonoester.</text>
        <dbReference type="EC" id="3.1.26.4"/>
    </reaction>
</comment>
<evidence type="ECO:0000256" key="1">
    <source>
        <dbReference type="ARBA" id="ARBA00000077"/>
    </source>
</evidence>
<comment type="caution">
    <text evidence="15">The sequence shown here is derived from an EMBL/GenBank/DDBJ whole genome shotgun (WGS) entry which is preliminary data.</text>
</comment>
<dbReference type="GO" id="GO:0003676">
    <property type="term" value="F:nucleic acid binding"/>
    <property type="evidence" value="ECO:0007669"/>
    <property type="project" value="UniProtKB-UniRule"/>
</dbReference>
<dbReference type="PROSITE" id="PS50879">
    <property type="entry name" value="RNASE_H_1"/>
    <property type="match status" value="1"/>
</dbReference>
<evidence type="ECO:0000259" key="14">
    <source>
        <dbReference type="PROSITE" id="PS50879"/>
    </source>
</evidence>
<sequence length="208" mass="23882">MAKKKKYYVVWQGHEPGIYESWNACQQQIKGYPAAKYKSFSTESEAKNAFHGNYHDHITKAKKKSPSFGSRDAILKNTWSVDAACSGNPGLMEYRGVETDTGIQLFHQGPFKKGTNNIGEFLAIVHALALLQKTGDHNRIIYTDSRTAMAWVRNKKVKTMLKREPVNEILFDLIDRAVNWLKNNKYQNKIVKWETKEWGEIPADFGRK</sequence>
<gene>
    <name evidence="15" type="ORF">GCM10007940_12730</name>
</gene>
<evidence type="ECO:0000256" key="3">
    <source>
        <dbReference type="ARBA" id="ARBA00004065"/>
    </source>
</evidence>
<feature type="binding site" evidence="13">
    <location>
        <position position="120"/>
    </location>
    <ligand>
        <name>Mg(2+)</name>
        <dbReference type="ChEBI" id="CHEBI:18420"/>
        <label>2</label>
    </ligand>
</feature>
<reference evidence="15" key="1">
    <citation type="journal article" date="2014" name="Int. J. Syst. Evol. Microbiol.">
        <title>Complete genome sequence of Corynebacterium casei LMG S-19264T (=DSM 44701T), isolated from a smear-ripened cheese.</title>
        <authorList>
            <consortium name="US DOE Joint Genome Institute (JGI-PGF)"/>
            <person name="Walter F."/>
            <person name="Albersmeier A."/>
            <person name="Kalinowski J."/>
            <person name="Ruckert C."/>
        </authorList>
    </citation>
    <scope>NUCLEOTIDE SEQUENCE</scope>
    <source>
        <strain evidence="15">NBRC 108769</strain>
    </source>
</reference>
<keyword evidence="9 12" id="KW-0255">Endonuclease</keyword>
<dbReference type="RefSeq" id="WP_235291151.1">
    <property type="nucleotide sequence ID" value="NZ_BSOH01000007.1"/>
</dbReference>
<dbReference type="EC" id="3.1.26.4" evidence="5 12"/>
<keyword evidence="10 12" id="KW-0378">Hydrolase</keyword>
<feature type="binding site" evidence="13">
    <location>
        <position position="144"/>
    </location>
    <ligand>
        <name>Mg(2+)</name>
        <dbReference type="ChEBI" id="CHEBI:18420"/>
        <label>2</label>
    </ligand>
</feature>
<dbReference type="GO" id="GO:0005737">
    <property type="term" value="C:cytoplasm"/>
    <property type="evidence" value="ECO:0007669"/>
    <property type="project" value="UniProtKB-SubCell"/>
</dbReference>
<organism evidence="15 16">
    <name type="scientific">Portibacter lacus</name>
    <dbReference type="NCBI Taxonomy" id="1099794"/>
    <lineage>
        <taxon>Bacteria</taxon>
        <taxon>Pseudomonadati</taxon>
        <taxon>Bacteroidota</taxon>
        <taxon>Saprospiria</taxon>
        <taxon>Saprospirales</taxon>
        <taxon>Haliscomenobacteraceae</taxon>
        <taxon>Portibacter</taxon>
    </lineage>
</organism>
<keyword evidence="13" id="KW-0464">Manganese</keyword>
<dbReference type="Gene3D" id="3.40.970.10">
    <property type="entry name" value="Ribonuclease H1, N-terminal domain"/>
    <property type="match status" value="1"/>
</dbReference>
<dbReference type="InterPro" id="IPR011320">
    <property type="entry name" value="RNase_H1_N"/>
</dbReference>
<dbReference type="Pfam" id="PF01693">
    <property type="entry name" value="Cauli_VI"/>
    <property type="match status" value="1"/>
</dbReference>
<dbReference type="PIRSF" id="PIRSF037839">
    <property type="entry name" value="Ribonuclease_H"/>
    <property type="match status" value="1"/>
</dbReference>
<protein>
    <recommendedName>
        <fullName evidence="6 12">Ribonuclease H</fullName>
        <ecNumber evidence="5 12">3.1.26.4</ecNumber>
    </recommendedName>
</protein>
<evidence type="ECO:0000256" key="13">
    <source>
        <dbReference type="PIRSR" id="PIRSR037839-1"/>
    </source>
</evidence>
<name>A0AA37SLH7_9BACT</name>
<keyword evidence="16" id="KW-1185">Reference proteome</keyword>
<keyword evidence="12" id="KW-0963">Cytoplasm</keyword>
<feature type="domain" description="RNase H type-1" evidence="14">
    <location>
        <begin position="73"/>
        <end position="208"/>
    </location>
</feature>
<dbReference type="GO" id="GO:0046872">
    <property type="term" value="F:metal ion binding"/>
    <property type="evidence" value="ECO:0007669"/>
    <property type="project" value="UniProtKB-KW"/>
</dbReference>
<evidence type="ECO:0000256" key="9">
    <source>
        <dbReference type="ARBA" id="ARBA00022759"/>
    </source>
</evidence>
<accession>A0AA37SLH7</accession>
<dbReference type="EMBL" id="BSOH01000007">
    <property type="protein sequence ID" value="GLR16658.1"/>
    <property type="molecule type" value="Genomic_DNA"/>
</dbReference>
<comment type="similarity">
    <text evidence="4 12">Belongs to the RNase H family.</text>
</comment>
<evidence type="ECO:0000256" key="2">
    <source>
        <dbReference type="ARBA" id="ARBA00001946"/>
    </source>
</evidence>
<evidence type="ECO:0000313" key="16">
    <source>
        <dbReference type="Proteomes" id="UP001156666"/>
    </source>
</evidence>
<dbReference type="GO" id="GO:0004523">
    <property type="term" value="F:RNA-DNA hybrid ribonuclease activity"/>
    <property type="evidence" value="ECO:0007669"/>
    <property type="project" value="UniProtKB-UniRule"/>
</dbReference>
<dbReference type="SUPFAM" id="SSF55658">
    <property type="entry name" value="L9 N-domain-like"/>
    <property type="match status" value="1"/>
</dbReference>
<comment type="cofactor">
    <cofactor evidence="13">
        <name>Mn(2+)</name>
        <dbReference type="ChEBI" id="CHEBI:29035"/>
    </cofactor>
    <cofactor evidence="13">
        <name>Mg(2+)</name>
        <dbReference type="ChEBI" id="CHEBI:18420"/>
    </cofactor>
    <text evidence="13">Binds 2 metal ions per subunit. Manganese or magnesium.</text>
</comment>
<comment type="cofactor">
    <cofactor evidence="2">
        <name>Mg(2+)</name>
        <dbReference type="ChEBI" id="CHEBI:18420"/>
    </cofactor>
</comment>
<dbReference type="InterPro" id="IPR050092">
    <property type="entry name" value="RNase_H"/>
</dbReference>
<keyword evidence="8 12" id="KW-0479">Metal-binding</keyword>
<dbReference type="InterPro" id="IPR037056">
    <property type="entry name" value="RNase_H1_N_sf"/>
</dbReference>
<keyword evidence="7 12" id="KW-0540">Nuclease</keyword>
<evidence type="ECO:0000256" key="7">
    <source>
        <dbReference type="ARBA" id="ARBA00022722"/>
    </source>
</evidence>
<dbReference type="InterPro" id="IPR012337">
    <property type="entry name" value="RNaseH-like_sf"/>
</dbReference>
<dbReference type="Pfam" id="PF00075">
    <property type="entry name" value="RNase_H"/>
    <property type="match status" value="1"/>
</dbReference>
<dbReference type="FunFam" id="3.40.970.10:FF:000002">
    <property type="entry name" value="Ribonuclease H"/>
    <property type="match status" value="1"/>
</dbReference>
<comment type="function">
    <text evidence="3 12">Endonuclease that specifically degrades the RNA of RNA-DNA hybrids.</text>
</comment>
<evidence type="ECO:0000256" key="5">
    <source>
        <dbReference type="ARBA" id="ARBA00012180"/>
    </source>
</evidence>
<feature type="binding site" evidence="13">
    <location>
        <position position="204"/>
    </location>
    <ligand>
        <name>Mg(2+)</name>
        <dbReference type="ChEBI" id="CHEBI:18420"/>
        <label>1</label>
    </ligand>
</feature>
<dbReference type="Proteomes" id="UP001156666">
    <property type="component" value="Unassembled WGS sequence"/>
</dbReference>
<dbReference type="Gene3D" id="3.30.420.10">
    <property type="entry name" value="Ribonuclease H-like superfamily/Ribonuclease H"/>
    <property type="match status" value="1"/>
</dbReference>